<dbReference type="STRING" id="1111077.M1WCA5"/>
<keyword evidence="3" id="KW-0813">Transport</keyword>
<dbReference type="InterPro" id="IPR023184">
    <property type="entry name" value="Ubol_cytC_Rdtase_hinge_dom"/>
</dbReference>
<dbReference type="HOGENOM" id="CLU_115913_0_2_1"/>
<name>M1WCA5_CLAP2</name>
<dbReference type="VEuPathDB" id="FungiDB:CPUR_08017"/>
<keyword evidence="12" id="KW-1185">Reference proteome</keyword>
<keyword evidence="4" id="KW-0679">Respiratory chain</keyword>
<sequence>MGLWDAFSEIVEVVTPWTVVEAEAPAAAPQEEETTDNEPKDEGAAEESSEESNDEEATEDADKEEEKEEGEEEEEEEEEEEDEEEIVDPKVVLEEACKHSAQCAPAKHHFEECAARVAAQEEAGEKVKEDCVEEFFHLTHCASTCAASKLWSKLR</sequence>
<evidence type="ECO:0000256" key="2">
    <source>
        <dbReference type="ARBA" id="ARBA00006498"/>
    </source>
</evidence>
<dbReference type="Pfam" id="PF02320">
    <property type="entry name" value="UCR_hinge"/>
    <property type="match status" value="1"/>
</dbReference>
<dbReference type="Gene3D" id="1.10.287.20">
    <property type="entry name" value="Ubiquinol-cytochrome C reductase hinge domain"/>
    <property type="match status" value="1"/>
</dbReference>
<evidence type="ECO:0000256" key="9">
    <source>
        <dbReference type="SAM" id="MobiDB-lite"/>
    </source>
</evidence>
<dbReference type="SUPFAM" id="SSF81531">
    <property type="entry name" value="Non-heme 11 kDa protein of cytochrome bc1 complex (Ubiquinol-cytochrome c reductase)"/>
    <property type="match status" value="1"/>
</dbReference>
<organism evidence="11 12">
    <name type="scientific">Claviceps purpurea (strain 20.1)</name>
    <name type="common">Ergot fungus</name>
    <name type="synonym">Sphacelia segetum</name>
    <dbReference type="NCBI Taxonomy" id="1111077"/>
    <lineage>
        <taxon>Eukaryota</taxon>
        <taxon>Fungi</taxon>
        <taxon>Dikarya</taxon>
        <taxon>Ascomycota</taxon>
        <taxon>Pezizomycotina</taxon>
        <taxon>Sordariomycetes</taxon>
        <taxon>Hypocreomycetidae</taxon>
        <taxon>Hypocreales</taxon>
        <taxon>Clavicipitaceae</taxon>
        <taxon>Claviceps</taxon>
    </lineage>
</organism>
<dbReference type="InterPro" id="IPR003422">
    <property type="entry name" value="Cyt_b-c1_6"/>
</dbReference>
<comment type="subcellular location">
    <subcellularLocation>
        <location evidence="1">Mitochondrion inner membrane</location>
        <topology evidence="1">Peripheral membrane protein</topology>
        <orientation evidence="1">Intermembrane side</orientation>
    </subcellularLocation>
</comment>
<feature type="compositionally biased region" description="Acidic residues" evidence="9">
    <location>
        <begin position="44"/>
        <end position="86"/>
    </location>
</feature>
<dbReference type="Proteomes" id="UP000016801">
    <property type="component" value="Unassembled WGS sequence"/>
</dbReference>
<dbReference type="AlphaFoldDB" id="M1WCA5"/>
<dbReference type="InterPro" id="IPR036811">
    <property type="entry name" value="Ubol_cytC_Rdtase_hinge_dom_sf"/>
</dbReference>
<keyword evidence="7" id="KW-0496">Mitochondrion</keyword>
<evidence type="ECO:0000313" key="11">
    <source>
        <dbReference type="EMBL" id="CCE34085.1"/>
    </source>
</evidence>
<dbReference type="OrthoDB" id="405848at2759"/>
<evidence type="ECO:0000256" key="4">
    <source>
        <dbReference type="ARBA" id="ARBA00022660"/>
    </source>
</evidence>
<gene>
    <name evidence="11" type="ORF">CPUR_08017</name>
</gene>
<comment type="similarity">
    <text evidence="2">Belongs to the UQCRH/QCR6 family.</text>
</comment>
<comment type="caution">
    <text evidence="11">The sequence shown here is derived from an EMBL/GenBank/DDBJ whole genome shotgun (WGS) entry which is preliminary data.</text>
</comment>
<evidence type="ECO:0000256" key="5">
    <source>
        <dbReference type="ARBA" id="ARBA00022792"/>
    </source>
</evidence>
<evidence type="ECO:0000256" key="8">
    <source>
        <dbReference type="ARBA" id="ARBA00023136"/>
    </source>
</evidence>
<keyword evidence="8" id="KW-0472">Membrane</keyword>
<evidence type="ECO:0000256" key="1">
    <source>
        <dbReference type="ARBA" id="ARBA00004137"/>
    </source>
</evidence>
<accession>M1WCA5</accession>
<keyword evidence="6" id="KW-0249">Electron transport</keyword>
<reference evidence="11 12" key="1">
    <citation type="journal article" date="2013" name="PLoS Genet.">
        <title>Plant-symbiotic fungi as chemical engineers: Multi-genome analysis of the Clavicipitaceae reveals dynamics of alkaloid loci.</title>
        <authorList>
            <person name="Schardl C.L."/>
            <person name="Young C.A."/>
            <person name="Hesse U."/>
            <person name="Amyotte S.G."/>
            <person name="Andreeva K."/>
            <person name="Calie P.J."/>
            <person name="Fleetwood D.J."/>
            <person name="Haws D.C."/>
            <person name="Moore N."/>
            <person name="Oeser B."/>
            <person name="Panaccione D.G."/>
            <person name="Schweri K.K."/>
            <person name="Voisey C.R."/>
            <person name="Farman M.L."/>
            <person name="Jaromczyk J.W."/>
            <person name="Roe B.A."/>
            <person name="O'Sullivan D.M."/>
            <person name="Scott B."/>
            <person name="Tudzynski P."/>
            <person name="An Z."/>
            <person name="Arnaoudova E.G."/>
            <person name="Bullock C.T."/>
            <person name="Charlton N.D."/>
            <person name="Chen L."/>
            <person name="Cox M."/>
            <person name="Dinkins R.D."/>
            <person name="Florea S."/>
            <person name="Glenn A.E."/>
            <person name="Gordon A."/>
            <person name="Gueldener U."/>
            <person name="Harris D.R."/>
            <person name="Hollin W."/>
            <person name="Jaromczyk J."/>
            <person name="Johnson R.D."/>
            <person name="Khan A.K."/>
            <person name="Leistner E."/>
            <person name="Leuchtmann A."/>
            <person name="Li C."/>
            <person name="Liu J."/>
            <person name="Liu J."/>
            <person name="Liu M."/>
            <person name="Mace W."/>
            <person name="Machado C."/>
            <person name="Nagabhyru P."/>
            <person name="Pan J."/>
            <person name="Schmid J."/>
            <person name="Sugawara K."/>
            <person name="Steiner U."/>
            <person name="Takach J.E."/>
            <person name="Tanaka E."/>
            <person name="Webb J.S."/>
            <person name="Wilson E.V."/>
            <person name="Wiseman J.L."/>
            <person name="Yoshida R."/>
            <person name="Zeng Z."/>
        </authorList>
    </citation>
    <scope>NUCLEOTIDE SEQUENCE [LARGE SCALE GENOMIC DNA]</scope>
    <source>
        <strain evidence="11 12">20.1</strain>
    </source>
</reference>
<dbReference type="GO" id="GO:0006122">
    <property type="term" value="P:mitochondrial electron transport, ubiquinol to cytochrome c"/>
    <property type="evidence" value="ECO:0007669"/>
    <property type="project" value="InterPro"/>
</dbReference>
<dbReference type="eggNOG" id="KOG4763">
    <property type="taxonomic scope" value="Eukaryota"/>
</dbReference>
<dbReference type="PANTHER" id="PTHR15336">
    <property type="entry name" value="UBIQUINOL-CYTOCHROME C REDUCTASE COMPLEX 7.8 KDA PROTEIN"/>
    <property type="match status" value="1"/>
</dbReference>
<evidence type="ECO:0000259" key="10">
    <source>
        <dbReference type="Pfam" id="PF02320"/>
    </source>
</evidence>
<evidence type="ECO:0000256" key="3">
    <source>
        <dbReference type="ARBA" id="ARBA00022448"/>
    </source>
</evidence>
<evidence type="ECO:0000256" key="6">
    <source>
        <dbReference type="ARBA" id="ARBA00022982"/>
    </source>
</evidence>
<protein>
    <submittedName>
        <fullName evidence="11">Related to QCR6-ubiquinol-cytochrome-c reductase</fullName>
    </submittedName>
</protein>
<keyword evidence="5" id="KW-0999">Mitochondrion inner membrane</keyword>
<feature type="domain" description="Ubiquinol-cytochrome C reductase hinge" evidence="10">
    <location>
        <begin position="88"/>
        <end position="155"/>
    </location>
</feature>
<dbReference type="EMBL" id="CAGA01000075">
    <property type="protein sequence ID" value="CCE34085.1"/>
    <property type="molecule type" value="Genomic_DNA"/>
</dbReference>
<evidence type="ECO:0000313" key="12">
    <source>
        <dbReference type="Proteomes" id="UP000016801"/>
    </source>
</evidence>
<feature type="region of interest" description="Disordered" evidence="9">
    <location>
        <begin position="22"/>
        <end position="91"/>
    </location>
</feature>
<proteinExistence type="inferred from homology"/>
<dbReference type="PANTHER" id="PTHR15336:SF0">
    <property type="entry name" value="CYTOCHROME B-C1 COMPLEX SUBUNIT 6, MITOCHONDRIAL"/>
    <property type="match status" value="1"/>
</dbReference>
<dbReference type="GO" id="GO:0005743">
    <property type="term" value="C:mitochondrial inner membrane"/>
    <property type="evidence" value="ECO:0007669"/>
    <property type="project" value="UniProtKB-SubCell"/>
</dbReference>
<dbReference type="PhylomeDB" id="M1WCA5"/>
<evidence type="ECO:0000256" key="7">
    <source>
        <dbReference type="ARBA" id="ARBA00023128"/>
    </source>
</evidence>